<dbReference type="EMBL" id="BARU01041742">
    <property type="protein sequence ID" value="GAH77651.1"/>
    <property type="molecule type" value="Genomic_DNA"/>
</dbReference>
<gene>
    <name evidence="1" type="ORF">S03H2_64286</name>
</gene>
<proteinExistence type="predicted"/>
<sequence length="41" mass="4685">MYSFLSRLPDLQFAFVICAVEKYYVLLGKEEVGSLLQGKEV</sequence>
<organism evidence="1">
    <name type="scientific">marine sediment metagenome</name>
    <dbReference type="NCBI Taxonomy" id="412755"/>
    <lineage>
        <taxon>unclassified sequences</taxon>
        <taxon>metagenomes</taxon>
        <taxon>ecological metagenomes</taxon>
    </lineage>
</organism>
<comment type="caution">
    <text evidence="1">The sequence shown here is derived from an EMBL/GenBank/DDBJ whole genome shotgun (WGS) entry which is preliminary data.</text>
</comment>
<protein>
    <submittedName>
        <fullName evidence="1">Uncharacterized protein</fullName>
    </submittedName>
</protein>
<name>X1I5H5_9ZZZZ</name>
<dbReference type="AlphaFoldDB" id="X1I5H5"/>
<evidence type="ECO:0000313" key="1">
    <source>
        <dbReference type="EMBL" id="GAH77651.1"/>
    </source>
</evidence>
<feature type="non-terminal residue" evidence="1">
    <location>
        <position position="41"/>
    </location>
</feature>
<reference evidence="1" key="1">
    <citation type="journal article" date="2014" name="Front. Microbiol.">
        <title>High frequency of phylogenetically diverse reductive dehalogenase-homologous genes in deep subseafloor sedimentary metagenomes.</title>
        <authorList>
            <person name="Kawai M."/>
            <person name="Futagami T."/>
            <person name="Toyoda A."/>
            <person name="Takaki Y."/>
            <person name="Nishi S."/>
            <person name="Hori S."/>
            <person name="Arai W."/>
            <person name="Tsubouchi T."/>
            <person name="Morono Y."/>
            <person name="Uchiyama I."/>
            <person name="Ito T."/>
            <person name="Fujiyama A."/>
            <person name="Inagaki F."/>
            <person name="Takami H."/>
        </authorList>
    </citation>
    <scope>NUCLEOTIDE SEQUENCE</scope>
    <source>
        <strain evidence="1">Expedition CK06-06</strain>
    </source>
</reference>
<accession>X1I5H5</accession>